<gene>
    <name evidence="2" type="ORF">JCR33_17650</name>
</gene>
<dbReference type="Gene3D" id="3.30.1330.40">
    <property type="entry name" value="RutC-like"/>
    <property type="match status" value="1"/>
</dbReference>
<dbReference type="InterPro" id="IPR035959">
    <property type="entry name" value="RutC-like_sf"/>
</dbReference>
<dbReference type="AlphaFoldDB" id="A0A934MEH8"/>
<dbReference type="RefSeq" id="WP_198883441.1">
    <property type="nucleotide sequence ID" value="NZ_JAEKJA010000017.1"/>
</dbReference>
<dbReference type="SUPFAM" id="SSF55298">
    <property type="entry name" value="YjgF-like"/>
    <property type="match status" value="1"/>
</dbReference>
<organism evidence="2 3">
    <name type="scientific">Acuticoccus mangrovi</name>
    <dbReference type="NCBI Taxonomy" id="2796142"/>
    <lineage>
        <taxon>Bacteria</taxon>
        <taxon>Pseudomonadati</taxon>
        <taxon>Pseudomonadota</taxon>
        <taxon>Alphaproteobacteria</taxon>
        <taxon>Hyphomicrobiales</taxon>
        <taxon>Amorphaceae</taxon>
        <taxon>Acuticoccus</taxon>
    </lineage>
</organism>
<dbReference type="EMBL" id="JAEKJA010000017">
    <property type="protein sequence ID" value="MBJ3777537.1"/>
    <property type="molecule type" value="Genomic_DNA"/>
</dbReference>
<sequence>MTDIHLAPPGRVRQRLTEAGIGLPDPHVTHFDYIPVSIHGTTAYLAGQIPKTDADEILVTGRLGESVGVEDGKAAARLAAGQGLAWLDALAGGLDNVARVLRMDFFCAVDDAFADMSLVADAASGILVAAFGEAGRHPRSVIGVRRLPRNSPVLLDLAVALHASPANAALPARQPQEPHLT</sequence>
<dbReference type="CDD" id="cd02199">
    <property type="entry name" value="YjgF_YER057c_UK114_like_1"/>
    <property type="match status" value="1"/>
</dbReference>
<dbReference type="PANTHER" id="PTHR43760">
    <property type="entry name" value="ENDORIBONUCLEASE-RELATED"/>
    <property type="match status" value="1"/>
</dbReference>
<dbReference type="Proteomes" id="UP000609531">
    <property type="component" value="Unassembled WGS sequence"/>
</dbReference>
<evidence type="ECO:0000259" key="1">
    <source>
        <dbReference type="Pfam" id="PF14588"/>
    </source>
</evidence>
<keyword evidence="3" id="KW-1185">Reference proteome</keyword>
<feature type="domain" description="Endoribonuclease L-PSP/chorismate mutase-like" evidence="1">
    <location>
        <begin position="14"/>
        <end position="157"/>
    </location>
</feature>
<reference evidence="2" key="1">
    <citation type="submission" date="2020-12" db="EMBL/GenBank/DDBJ databases">
        <title>Bacterial taxonomy.</title>
        <authorList>
            <person name="Pan X."/>
        </authorList>
    </citation>
    <scope>NUCLEOTIDE SEQUENCE</scope>
    <source>
        <strain evidence="2">B2012</strain>
    </source>
</reference>
<dbReference type="InterPro" id="IPR013813">
    <property type="entry name" value="Endoribo_LPSP/chorism_mut-like"/>
</dbReference>
<evidence type="ECO:0000313" key="2">
    <source>
        <dbReference type="EMBL" id="MBJ3777537.1"/>
    </source>
</evidence>
<comment type="caution">
    <text evidence="2">The sequence shown here is derived from an EMBL/GenBank/DDBJ whole genome shotgun (WGS) entry which is preliminary data.</text>
</comment>
<evidence type="ECO:0000313" key="3">
    <source>
        <dbReference type="Proteomes" id="UP000609531"/>
    </source>
</evidence>
<name>A0A934MEH8_9HYPH</name>
<dbReference type="Pfam" id="PF14588">
    <property type="entry name" value="YjgF_endoribonc"/>
    <property type="match status" value="1"/>
</dbReference>
<accession>A0A934MEH8</accession>
<dbReference type="PANTHER" id="PTHR43760:SF1">
    <property type="entry name" value="ENDORIBONUCLEASE L-PSP_CHORISMATE MUTASE-LIKE DOMAIN-CONTAINING PROTEIN"/>
    <property type="match status" value="1"/>
</dbReference>
<protein>
    <submittedName>
        <fullName evidence="2">RidA family protein</fullName>
    </submittedName>
</protein>
<proteinExistence type="predicted"/>